<dbReference type="SUPFAM" id="SSF53822">
    <property type="entry name" value="Periplasmic binding protein-like I"/>
    <property type="match status" value="1"/>
</dbReference>
<evidence type="ECO:0000256" key="2">
    <source>
        <dbReference type="ARBA" id="ARBA00023015"/>
    </source>
</evidence>
<evidence type="ECO:0000256" key="3">
    <source>
        <dbReference type="ARBA" id="ARBA00023125"/>
    </source>
</evidence>
<dbReference type="Gene3D" id="1.10.260.40">
    <property type="entry name" value="lambda repressor-like DNA-binding domains"/>
    <property type="match status" value="1"/>
</dbReference>
<dbReference type="EMBL" id="JBHLTC010000041">
    <property type="protein sequence ID" value="MFC0629016.1"/>
    <property type="molecule type" value="Genomic_DNA"/>
</dbReference>
<dbReference type="Pfam" id="PF13377">
    <property type="entry name" value="Peripla_BP_3"/>
    <property type="match status" value="1"/>
</dbReference>
<dbReference type="InterPro" id="IPR010982">
    <property type="entry name" value="Lambda_DNA-bd_dom_sf"/>
</dbReference>
<dbReference type="PANTHER" id="PTHR30146:SF148">
    <property type="entry name" value="HTH-TYPE TRANSCRIPTIONAL REPRESSOR PURR-RELATED"/>
    <property type="match status" value="1"/>
</dbReference>
<dbReference type="PROSITE" id="PS50932">
    <property type="entry name" value="HTH_LACI_2"/>
    <property type="match status" value="1"/>
</dbReference>
<evidence type="ECO:0000313" key="6">
    <source>
        <dbReference type="EMBL" id="MFC0629016.1"/>
    </source>
</evidence>
<keyword evidence="2" id="KW-0805">Transcription regulation</keyword>
<dbReference type="InterPro" id="IPR000843">
    <property type="entry name" value="HTH_LacI"/>
</dbReference>
<keyword evidence="1" id="KW-0678">Repressor</keyword>
<comment type="caution">
    <text evidence="6">The sequence shown here is derived from an EMBL/GenBank/DDBJ whole genome shotgun (WGS) entry which is preliminary data.</text>
</comment>
<dbReference type="PANTHER" id="PTHR30146">
    <property type="entry name" value="LACI-RELATED TRANSCRIPTIONAL REPRESSOR"/>
    <property type="match status" value="1"/>
</dbReference>
<accession>A0ABV6QYD2</accession>
<keyword evidence="4" id="KW-0804">Transcription</keyword>
<dbReference type="GO" id="GO:0003677">
    <property type="term" value="F:DNA binding"/>
    <property type="evidence" value="ECO:0007669"/>
    <property type="project" value="UniProtKB-KW"/>
</dbReference>
<protein>
    <submittedName>
        <fullName evidence="6">LacI family DNA-binding transcriptional regulator</fullName>
    </submittedName>
</protein>
<dbReference type="Pfam" id="PF00356">
    <property type="entry name" value="LacI"/>
    <property type="match status" value="1"/>
</dbReference>
<reference evidence="6 7" key="1">
    <citation type="submission" date="2024-09" db="EMBL/GenBank/DDBJ databases">
        <authorList>
            <person name="Sun Q."/>
            <person name="Mori K."/>
        </authorList>
    </citation>
    <scope>NUCLEOTIDE SEQUENCE [LARGE SCALE GENOMIC DNA]</scope>
    <source>
        <strain evidence="6 7">CGMCC 1.15906</strain>
    </source>
</reference>
<dbReference type="Proteomes" id="UP001589890">
    <property type="component" value="Unassembled WGS sequence"/>
</dbReference>
<gene>
    <name evidence="6" type="ORF">ACFFGN_33430</name>
</gene>
<dbReference type="CDD" id="cd06267">
    <property type="entry name" value="PBP1_LacI_sugar_binding-like"/>
    <property type="match status" value="1"/>
</dbReference>
<evidence type="ECO:0000313" key="7">
    <source>
        <dbReference type="Proteomes" id="UP001589890"/>
    </source>
</evidence>
<evidence type="ECO:0000259" key="5">
    <source>
        <dbReference type="PROSITE" id="PS50932"/>
    </source>
</evidence>
<dbReference type="SUPFAM" id="SSF47413">
    <property type="entry name" value="lambda repressor-like DNA-binding domains"/>
    <property type="match status" value="1"/>
</dbReference>
<dbReference type="SMART" id="SM00354">
    <property type="entry name" value="HTH_LACI"/>
    <property type="match status" value="1"/>
</dbReference>
<evidence type="ECO:0000256" key="1">
    <source>
        <dbReference type="ARBA" id="ARBA00022491"/>
    </source>
</evidence>
<dbReference type="InterPro" id="IPR046335">
    <property type="entry name" value="LacI/GalR-like_sensor"/>
</dbReference>
<evidence type="ECO:0000256" key="4">
    <source>
        <dbReference type="ARBA" id="ARBA00023163"/>
    </source>
</evidence>
<dbReference type="PROSITE" id="PS00356">
    <property type="entry name" value="HTH_LACI_1"/>
    <property type="match status" value="1"/>
</dbReference>
<proteinExistence type="predicted"/>
<dbReference type="CDD" id="cd01392">
    <property type="entry name" value="HTH_LacI"/>
    <property type="match status" value="1"/>
</dbReference>
<name>A0ABV6QYD2_9ACTN</name>
<dbReference type="RefSeq" id="WP_380056358.1">
    <property type="nucleotide sequence ID" value="NZ_JBHLTC010000041.1"/>
</dbReference>
<dbReference type="Gene3D" id="3.40.50.2300">
    <property type="match status" value="2"/>
</dbReference>
<sequence length="348" mass="36890">MTVPRRRARLADVAGLAGVSITTVSHVVNGTRYVAPATRERVREALASLDYAPPAPVAAKSSGRAIGLAITGASNPYFGDLIAGVESEASRAGFALLLCDTHDDSALEANAVATLLSHHVEAVILAPTAGWEAATLPALRKHQTPFVLVDRMSDVRCDQVGTENESVSMALVDHLIETGHRRIGMLAGLAGLSTSSERVTGYYRALERSGLPRDEQLVVAAGSTVDGGRAGVRSLLRRPDPPTAIFSANNAMTIGALLALKETGLRIPADLALVTFDDFEWASAISPALTAVAQPFHAMGARAVQLLLRRLQDPFAPRRTERLPAEIEHRESCGCRSAGPTYPEVAPR</sequence>
<keyword evidence="7" id="KW-1185">Reference proteome</keyword>
<keyword evidence="3 6" id="KW-0238">DNA-binding</keyword>
<dbReference type="InterPro" id="IPR028082">
    <property type="entry name" value="Peripla_BP_I"/>
</dbReference>
<organism evidence="6 7">
    <name type="scientific">Kribbella deserti</name>
    <dbReference type="NCBI Taxonomy" id="1926257"/>
    <lineage>
        <taxon>Bacteria</taxon>
        <taxon>Bacillati</taxon>
        <taxon>Actinomycetota</taxon>
        <taxon>Actinomycetes</taxon>
        <taxon>Propionibacteriales</taxon>
        <taxon>Kribbellaceae</taxon>
        <taxon>Kribbella</taxon>
    </lineage>
</organism>
<feature type="domain" description="HTH lacI-type" evidence="5">
    <location>
        <begin position="8"/>
        <end position="61"/>
    </location>
</feature>